<feature type="compositionally biased region" description="Basic and acidic residues" evidence="1">
    <location>
        <begin position="184"/>
        <end position="194"/>
    </location>
</feature>
<accession>A0A7R9PI63</accession>
<gene>
    <name evidence="3" type="ORF">TGEB3V08_LOCUS1694</name>
</gene>
<dbReference type="AlphaFoldDB" id="A0A7R9PI63"/>
<dbReference type="Pfam" id="PF16521">
    <property type="entry name" value="Myosin-VI_CBD"/>
    <property type="match status" value="1"/>
</dbReference>
<proteinExistence type="predicted"/>
<evidence type="ECO:0000259" key="2">
    <source>
        <dbReference type="Pfam" id="PF16521"/>
    </source>
</evidence>
<dbReference type="EMBL" id="OE839510">
    <property type="protein sequence ID" value="CAD7587510.1"/>
    <property type="molecule type" value="Genomic_DNA"/>
</dbReference>
<feature type="region of interest" description="Disordered" evidence="1">
    <location>
        <begin position="75"/>
        <end position="106"/>
    </location>
</feature>
<feature type="region of interest" description="Disordered" evidence="1">
    <location>
        <begin position="156"/>
        <end position="194"/>
    </location>
</feature>
<feature type="domain" description="Myosin VI cargo binding" evidence="2">
    <location>
        <begin position="324"/>
        <end position="416"/>
    </location>
</feature>
<reference evidence="3" key="1">
    <citation type="submission" date="2020-11" db="EMBL/GenBank/DDBJ databases">
        <authorList>
            <person name="Tran Van P."/>
        </authorList>
    </citation>
    <scope>NUCLEOTIDE SEQUENCE</scope>
</reference>
<name>A0A7R9PI63_TIMGE</name>
<sequence length="427" mass="49487">MNNKNNKNTSKNYMFKCKELLFSQSDVRISESAVDRLYADLLARSDRISGDLQKKLQQQKSAEEQQRLRKIQEEMEREKKLKEEEERRKKEEEETRRLKDGETLTEAAPAIDTWEEVTPDPAISNVNFVSVDEDMAVCGEVTDVDIVAEVLNNNVQSEDGQSGVEEDNSSVVKKRPIPSAAEAMNHKIQEPRKAEMEIRRKAEEEERKRQEEADKRTAAALQNYKSELARSVQAAQGKQKHDLSKWKYSELRDTINTSCDIELLEACRIEFHRRLKVYHAWKAKNKRRTIMDENERAPRSVMDAAAKVRTPRAQVKQPINNNSQRYFRIPFIRPSVAIGPQGDANNKRGWWYAHFDGEFVARQMELHPDKPPILLVAGTDDMQMCELSLDETGLTRKRGAEILEHEFNREWEKNSGKAYLRPADRTK</sequence>
<protein>
    <recommendedName>
        <fullName evidence="2">Myosin VI cargo binding domain-containing protein</fullName>
    </recommendedName>
</protein>
<evidence type="ECO:0000256" key="1">
    <source>
        <dbReference type="SAM" id="MobiDB-lite"/>
    </source>
</evidence>
<evidence type="ECO:0000313" key="3">
    <source>
        <dbReference type="EMBL" id="CAD7587510.1"/>
    </source>
</evidence>
<organism evidence="3">
    <name type="scientific">Timema genevievae</name>
    <name type="common">Walking stick</name>
    <dbReference type="NCBI Taxonomy" id="629358"/>
    <lineage>
        <taxon>Eukaryota</taxon>
        <taxon>Metazoa</taxon>
        <taxon>Ecdysozoa</taxon>
        <taxon>Arthropoda</taxon>
        <taxon>Hexapoda</taxon>
        <taxon>Insecta</taxon>
        <taxon>Pterygota</taxon>
        <taxon>Neoptera</taxon>
        <taxon>Polyneoptera</taxon>
        <taxon>Phasmatodea</taxon>
        <taxon>Timematodea</taxon>
        <taxon>Timematoidea</taxon>
        <taxon>Timematidae</taxon>
        <taxon>Timema</taxon>
    </lineage>
</organism>
<feature type="compositionally biased region" description="Basic and acidic residues" evidence="1">
    <location>
        <begin position="75"/>
        <end position="102"/>
    </location>
</feature>
<dbReference type="InterPro" id="IPR032412">
    <property type="entry name" value="Myosin-VI_CBD"/>
</dbReference>
<dbReference type="CDD" id="cd21958">
    <property type="entry name" value="MyUb_Myo6"/>
    <property type="match status" value="1"/>
</dbReference>